<reference evidence="10 11" key="1">
    <citation type="submission" date="2024-09" db="EMBL/GenBank/DDBJ databases">
        <authorList>
            <person name="Sun Q."/>
            <person name="Mori K."/>
        </authorList>
    </citation>
    <scope>NUCLEOTIDE SEQUENCE [LARGE SCALE GENOMIC DNA]</scope>
    <source>
        <strain evidence="10 11">CECT 7955</strain>
    </source>
</reference>
<evidence type="ECO:0000256" key="1">
    <source>
        <dbReference type="ARBA" id="ARBA00004162"/>
    </source>
</evidence>
<dbReference type="InterPro" id="IPR006312">
    <property type="entry name" value="TatA/E"/>
</dbReference>
<keyword evidence="8 9" id="KW-0472">Membrane</keyword>
<evidence type="ECO:0000256" key="7">
    <source>
        <dbReference type="ARBA" id="ARBA00023010"/>
    </source>
</evidence>
<accession>A0ABV5GQV7</accession>
<keyword evidence="6 9" id="KW-1133">Transmembrane helix</keyword>
<dbReference type="NCBIfam" id="TIGR01411">
    <property type="entry name" value="tatAE"/>
    <property type="match status" value="1"/>
</dbReference>
<keyword evidence="3 9" id="KW-1003">Cell membrane</keyword>
<evidence type="ECO:0000256" key="2">
    <source>
        <dbReference type="ARBA" id="ARBA00022448"/>
    </source>
</evidence>
<dbReference type="EMBL" id="JBHMEY010000066">
    <property type="protein sequence ID" value="MFB9097768.1"/>
    <property type="molecule type" value="Genomic_DNA"/>
</dbReference>
<evidence type="ECO:0000256" key="5">
    <source>
        <dbReference type="ARBA" id="ARBA00022927"/>
    </source>
</evidence>
<comment type="function">
    <text evidence="9">Part of the twin-arginine translocation (Tat) system that transports large folded proteins containing a characteristic twin-arginine motif in their signal peptide across membranes. TatA could form the protein-conducting channel of the Tat system.</text>
</comment>
<dbReference type="RefSeq" id="WP_236457973.1">
    <property type="nucleotide sequence ID" value="NZ_CBCSGE010000008.1"/>
</dbReference>
<evidence type="ECO:0000313" key="10">
    <source>
        <dbReference type="EMBL" id="MFB9097768.1"/>
    </source>
</evidence>
<sequence>MNALTIFLGVVGAPQIILVVVIILLLFGGKKIPELMKGLGGGVKEFKNAMKEEDQKLTSKKEDETKE</sequence>
<evidence type="ECO:0000256" key="4">
    <source>
        <dbReference type="ARBA" id="ARBA00022692"/>
    </source>
</evidence>
<evidence type="ECO:0000313" key="11">
    <source>
        <dbReference type="Proteomes" id="UP001589607"/>
    </source>
</evidence>
<dbReference type="Pfam" id="PF02416">
    <property type="entry name" value="TatA_B_E"/>
    <property type="match status" value="1"/>
</dbReference>
<keyword evidence="11" id="KW-1185">Reference proteome</keyword>
<organism evidence="10 11">
    <name type="scientific">Flavobacterium jumunjinense</name>
    <dbReference type="NCBI Taxonomy" id="998845"/>
    <lineage>
        <taxon>Bacteria</taxon>
        <taxon>Pseudomonadati</taxon>
        <taxon>Bacteroidota</taxon>
        <taxon>Flavobacteriia</taxon>
        <taxon>Flavobacteriales</taxon>
        <taxon>Flavobacteriaceae</taxon>
        <taxon>Flavobacterium</taxon>
    </lineage>
</organism>
<dbReference type="HAMAP" id="MF_00236">
    <property type="entry name" value="TatA_E"/>
    <property type="match status" value="1"/>
</dbReference>
<dbReference type="InterPro" id="IPR003369">
    <property type="entry name" value="TatA/B/E"/>
</dbReference>
<keyword evidence="4 9" id="KW-0812">Transmembrane</keyword>
<comment type="subunit">
    <text evidence="9">Forms a complex with TatC.</text>
</comment>
<evidence type="ECO:0000256" key="3">
    <source>
        <dbReference type="ARBA" id="ARBA00022475"/>
    </source>
</evidence>
<gene>
    <name evidence="9 10" type="primary">tatA</name>
    <name evidence="10" type="ORF">ACFFVF_14720</name>
</gene>
<evidence type="ECO:0000256" key="6">
    <source>
        <dbReference type="ARBA" id="ARBA00022989"/>
    </source>
</evidence>
<dbReference type="Gene3D" id="1.20.5.3310">
    <property type="match status" value="1"/>
</dbReference>
<evidence type="ECO:0000256" key="9">
    <source>
        <dbReference type="HAMAP-Rule" id="MF_00236"/>
    </source>
</evidence>
<keyword evidence="7 9" id="KW-0811">Translocation</keyword>
<keyword evidence="5 9" id="KW-0653">Protein transport</keyword>
<keyword evidence="2 9" id="KW-0813">Transport</keyword>
<comment type="subcellular location">
    <subcellularLocation>
        <location evidence="1 9">Cell membrane</location>
        <topology evidence="1 9">Single-pass membrane protein</topology>
    </subcellularLocation>
</comment>
<protein>
    <recommendedName>
        <fullName evidence="9">Sec-independent protein translocase protein TatA</fullName>
    </recommendedName>
</protein>
<comment type="caution">
    <text evidence="10">The sequence shown here is derived from an EMBL/GenBank/DDBJ whole genome shotgun (WGS) entry which is preliminary data.</text>
</comment>
<feature type="transmembrane region" description="Helical" evidence="9">
    <location>
        <begin position="6"/>
        <end position="27"/>
    </location>
</feature>
<evidence type="ECO:0000256" key="8">
    <source>
        <dbReference type="ARBA" id="ARBA00023136"/>
    </source>
</evidence>
<name>A0ABV5GQV7_9FLAO</name>
<dbReference type="PANTHER" id="PTHR42982">
    <property type="entry name" value="SEC-INDEPENDENT PROTEIN TRANSLOCASE PROTEIN TATA"/>
    <property type="match status" value="1"/>
</dbReference>
<comment type="similarity">
    <text evidence="9">Belongs to the TatA/E family.</text>
</comment>
<proteinExistence type="inferred from homology"/>
<dbReference type="PANTHER" id="PTHR42982:SF1">
    <property type="entry name" value="SEC-INDEPENDENT PROTEIN TRANSLOCASE PROTEIN TATA"/>
    <property type="match status" value="1"/>
</dbReference>
<dbReference type="Proteomes" id="UP001589607">
    <property type="component" value="Unassembled WGS sequence"/>
</dbReference>